<sequence>MKTRLQKYMAECGVASRRNAEKLIVDGKVTVNGEVVTQLGIKIDPASDKISVAGKPFKQKEKKVYIKLHKPRGYVSSCFHPGHETIMELVKDIPYRLYPVGRLDKNSEGLMILTNDGNLANRLTHPRYEHEKEYEVVVRNPISDAELEQLSQGVRIEGKKTLPAKISRMDARSFRIILREGKKRQLRRMLEMVGNTVERLKRIRIQNIQLGQLPLGKHAPLTSSELQNML</sequence>
<dbReference type="EC" id="5.4.99.-" evidence="4"/>
<dbReference type="InterPro" id="IPR020094">
    <property type="entry name" value="TruA/RsuA/RluB/E/F_N"/>
</dbReference>
<name>A0A1F4RCY8_UNCSA</name>
<dbReference type="NCBIfam" id="TIGR00093">
    <property type="entry name" value="pseudouridine synthase"/>
    <property type="match status" value="1"/>
</dbReference>
<dbReference type="CDD" id="cd00165">
    <property type="entry name" value="S4"/>
    <property type="match status" value="1"/>
</dbReference>
<dbReference type="SMART" id="SM00363">
    <property type="entry name" value="S4"/>
    <property type="match status" value="1"/>
</dbReference>
<evidence type="ECO:0000256" key="1">
    <source>
        <dbReference type="ARBA" id="ARBA00008348"/>
    </source>
</evidence>
<proteinExistence type="inferred from homology"/>
<comment type="similarity">
    <text evidence="1 4">Belongs to the pseudouridine synthase RsuA family.</text>
</comment>
<dbReference type="InterPro" id="IPR018496">
    <property type="entry name" value="PsdUridine_synth_RsuA/RluB_CS"/>
</dbReference>
<dbReference type="PANTHER" id="PTHR47683">
    <property type="entry name" value="PSEUDOURIDINE SYNTHASE FAMILY PROTEIN-RELATED"/>
    <property type="match status" value="1"/>
</dbReference>
<dbReference type="InterPro" id="IPR002942">
    <property type="entry name" value="S4_RNA-bd"/>
</dbReference>
<dbReference type="Gene3D" id="3.10.290.10">
    <property type="entry name" value="RNA-binding S4 domain"/>
    <property type="match status" value="1"/>
</dbReference>
<dbReference type="InterPro" id="IPR042092">
    <property type="entry name" value="PsdUridine_s_RsuA/RluB/E/F_cat"/>
</dbReference>
<dbReference type="Proteomes" id="UP000176938">
    <property type="component" value="Unassembled WGS sequence"/>
</dbReference>
<dbReference type="InterPro" id="IPR050343">
    <property type="entry name" value="RsuA_PseudoU_synthase"/>
</dbReference>
<accession>A0A1F4RCY8</accession>
<dbReference type="PROSITE" id="PS50889">
    <property type="entry name" value="S4"/>
    <property type="match status" value="1"/>
</dbReference>
<dbReference type="GO" id="GO:0000455">
    <property type="term" value="P:enzyme-directed rRNA pseudouridine synthesis"/>
    <property type="evidence" value="ECO:0007669"/>
    <property type="project" value="UniProtKB-ARBA"/>
</dbReference>
<dbReference type="SUPFAM" id="SSF55174">
    <property type="entry name" value="Alpha-L RNA-binding motif"/>
    <property type="match status" value="1"/>
</dbReference>
<keyword evidence="3" id="KW-0694">RNA-binding</keyword>
<dbReference type="EMBL" id="METP01000029">
    <property type="protein sequence ID" value="OGC06051.1"/>
    <property type="molecule type" value="Genomic_DNA"/>
</dbReference>
<feature type="domain" description="RNA-binding S4" evidence="5">
    <location>
        <begin position="3"/>
        <end position="63"/>
    </location>
</feature>
<dbReference type="Pfam" id="PF01479">
    <property type="entry name" value="S4"/>
    <property type="match status" value="1"/>
</dbReference>
<dbReference type="PROSITE" id="PS01149">
    <property type="entry name" value="PSI_RSU"/>
    <property type="match status" value="1"/>
</dbReference>
<dbReference type="Pfam" id="PF00849">
    <property type="entry name" value="PseudoU_synth_2"/>
    <property type="match status" value="1"/>
</dbReference>
<dbReference type="InterPro" id="IPR036986">
    <property type="entry name" value="S4_RNA-bd_sf"/>
</dbReference>
<organism evidence="6 7">
    <name type="scientific">candidate division WOR-1 bacterium RIFCSPLOWO2_02_FULL_46_20</name>
    <dbReference type="NCBI Taxonomy" id="1802567"/>
    <lineage>
        <taxon>Bacteria</taxon>
        <taxon>Bacillati</taxon>
        <taxon>Saganbacteria</taxon>
    </lineage>
</organism>
<evidence type="ECO:0000256" key="3">
    <source>
        <dbReference type="PROSITE-ProRule" id="PRU00182"/>
    </source>
</evidence>
<protein>
    <recommendedName>
        <fullName evidence="4">Pseudouridine synthase</fullName>
        <ecNumber evidence="4">5.4.99.-</ecNumber>
    </recommendedName>
</protein>
<dbReference type="PANTHER" id="PTHR47683:SF2">
    <property type="entry name" value="RNA-BINDING S4 DOMAIN-CONTAINING PROTEIN"/>
    <property type="match status" value="1"/>
</dbReference>
<reference evidence="6 7" key="1">
    <citation type="journal article" date="2016" name="Nat. Commun.">
        <title>Thousands of microbial genomes shed light on interconnected biogeochemical processes in an aquifer system.</title>
        <authorList>
            <person name="Anantharaman K."/>
            <person name="Brown C.T."/>
            <person name="Hug L.A."/>
            <person name="Sharon I."/>
            <person name="Castelle C.J."/>
            <person name="Probst A.J."/>
            <person name="Thomas B.C."/>
            <person name="Singh A."/>
            <person name="Wilkins M.J."/>
            <person name="Karaoz U."/>
            <person name="Brodie E.L."/>
            <person name="Williams K.H."/>
            <person name="Hubbard S.S."/>
            <person name="Banfield J.F."/>
        </authorList>
    </citation>
    <scope>NUCLEOTIDE SEQUENCE [LARGE SCALE GENOMIC DNA]</scope>
</reference>
<dbReference type="InterPro" id="IPR020103">
    <property type="entry name" value="PsdUridine_synth_cat_dom_sf"/>
</dbReference>
<evidence type="ECO:0000313" key="7">
    <source>
        <dbReference type="Proteomes" id="UP000176938"/>
    </source>
</evidence>
<dbReference type="InterPro" id="IPR006145">
    <property type="entry name" value="PsdUridine_synth_RsuA/RluA"/>
</dbReference>
<gene>
    <name evidence="6" type="ORF">A3H38_04185</name>
</gene>
<comment type="caution">
    <text evidence="6">The sequence shown here is derived from an EMBL/GenBank/DDBJ whole genome shotgun (WGS) entry which is preliminary data.</text>
</comment>
<dbReference type="AlphaFoldDB" id="A0A1F4RCY8"/>
<dbReference type="Gene3D" id="3.30.70.580">
    <property type="entry name" value="Pseudouridine synthase I, catalytic domain, N-terminal subdomain"/>
    <property type="match status" value="1"/>
</dbReference>
<dbReference type="GO" id="GO:0003723">
    <property type="term" value="F:RNA binding"/>
    <property type="evidence" value="ECO:0007669"/>
    <property type="project" value="UniProtKB-KW"/>
</dbReference>
<keyword evidence="2 4" id="KW-0413">Isomerase</keyword>
<dbReference type="GO" id="GO:0120159">
    <property type="term" value="F:rRNA pseudouridine synthase activity"/>
    <property type="evidence" value="ECO:0007669"/>
    <property type="project" value="UniProtKB-ARBA"/>
</dbReference>
<dbReference type="FunFam" id="3.10.290.10:FF:000003">
    <property type="entry name" value="Pseudouridine synthase"/>
    <property type="match status" value="1"/>
</dbReference>
<dbReference type="SUPFAM" id="SSF55120">
    <property type="entry name" value="Pseudouridine synthase"/>
    <property type="match status" value="1"/>
</dbReference>
<dbReference type="CDD" id="cd02870">
    <property type="entry name" value="PseudoU_synth_RsuA_like"/>
    <property type="match status" value="1"/>
</dbReference>
<evidence type="ECO:0000256" key="2">
    <source>
        <dbReference type="ARBA" id="ARBA00023235"/>
    </source>
</evidence>
<evidence type="ECO:0000313" key="6">
    <source>
        <dbReference type="EMBL" id="OGC06051.1"/>
    </source>
</evidence>
<evidence type="ECO:0000256" key="4">
    <source>
        <dbReference type="RuleBase" id="RU003887"/>
    </source>
</evidence>
<evidence type="ECO:0000259" key="5">
    <source>
        <dbReference type="SMART" id="SM00363"/>
    </source>
</evidence>
<dbReference type="InterPro" id="IPR000748">
    <property type="entry name" value="PsdUridine_synth_RsuA/RluB/E/F"/>
</dbReference>
<dbReference type="Gene3D" id="3.30.70.1560">
    <property type="entry name" value="Alpha-L RNA-binding motif"/>
    <property type="match status" value="1"/>
</dbReference>